<dbReference type="GO" id="GO:0051213">
    <property type="term" value="F:dioxygenase activity"/>
    <property type="evidence" value="ECO:0007669"/>
    <property type="project" value="UniProtKB-KW"/>
</dbReference>
<dbReference type="GO" id="GO:0004462">
    <property type="term" value="F:lactoylglutathione lyase activity"/>
    <property type="evidence" value="ECO:0007669"/>
    <property type="project" value="InterPro"/>
</dbReference>
<dbReference type="Proteomes" id="UP000236740">
    <property type="component" value="Unassembled WGS sequence"/>
</dbReference>
<keyword evidence="3" id="KW-0223">Dioxygenase</keyword>
<dbReference type="InterPro" id="IPR037523">
    <property type="entry name" value="VOC_core"/>
</dbReference>
<dbReference type="OrthoDB" id="275292at2157"/>
<dbReference type="EMBL" id="FNVN01000010">
    <property type="protein sequence ID" value="SEG76294.1"/>
    <property type="molecule type" value="Genomic_DNA"/>
</dbReference>
<dbReference type="InterPro" id="IPR004360">
    <property type="entry name" value="Glyas_Fos-R_dOase_dom"/>
</dbReference>
<evidence type="ECO:0000313" key="3">
    <source>
        <dbReference type="EMBL" id="SEG76294.1"/>
    </source>
</evidence>
<reference evidence="3 4" key="1">
    <citation type="submission" date="2016-10" db="EMBL/GenBank/DDBJ databases">
        <authorList>
            <person name="de Groot N.N."/>
        </authorList>
    </citation>
    <scope>NUCLEOTIDE SEQUENCE [LARGE SCALE GENOMIC DNA]</scope>
    <source>
        <strain evidence="3 4">CGMCC 1.10331</strain>
    </source>
</reference>
<evidence type="ECO:0000256" key="1">
    <source>
        <dbReference type="ARBA" id="ARBA00022723"/>
    </source>
</evidence>
<keyword evidence="3" id="KW-0560">Oxidoreductase</keyword>
<organism evidence="3 4">
    <name type="scientific">Halobellus limi</name>
    <dbReference type="NCBI Taxonomy" id="699433"/>
    <lineage>
        <taxon>Archaea</taxon>
        <taxon>Methanobacteriati</taxon>
        <taxon>Methanobacteriota</taxon>
        <taxon>Stenosarchaea group</taxon>
        <taxon>Halobacteria</taxon>
        <taxon>Halobacteriales</taxon>
        <taxon>Haloferacaceae</taxon>
        <taxon>Halobellus</taxon>
    </lineage>
</organism>
<evidence type="ECO:0000313" key="4">
    <source>
        <dbReference type="Proteomes" id="UP000236740"/>
    </source>
</evidence>
<dbReference type="PROSITE" id="PS51819">
    <property type="entry name" value="VOC"/>
    <property type="match status" value="1"/>
</dbReference>
<dbReference type="InterPro" id="IPR051785">
    <property type="entry name" value="MMCE/EMCE_epimerase"/>
</dbReference>
<evidence type="ECO:0000259" key="2">
    <source>
        <dbReference type="PROSITE" id="PS51819"/>
    </source>
</evidence>
<dbReference type="GO" id="GO:0046491">
    <property type="term" value="P:L-methylmalonyl-CoA metabolic process"/>
    <property type="evidence" value="ECO:0007669"/>
    <property type="project" value="TreeGrafter"/>
</dbReference>
<dbReference type="SUPFAM" id="SSF54593">
    <property type="entry name" value="Glyoxalase/Bleomycin resistance protein/Dihydroxybiphenyl dioxygenase"/>
    <property type="match status" value="1"/>
</dbReference>
<dbReference type="PROSITE" id="PS00934">
    <property type="entry name" value="GLYOXALASE_I_1"/>
    <property type="match status" value="1"/>
</dbReference>
<protein>
    <submittedName>
        <fullName evidence="3">Catechol 2,3-dioxygenase</fullName>
    </submittedName>
</protein>
<dbReference type="PANTHER" id="PTHR43048:SF3">
    <property type="entry name" value="METHYLMALONYL-COA EPIMERASE, MITOCHONDRIAL"/>
    <property type="match status" value="1"/>
</dbReference>
<dbReference type="Gene3D" id="3.10.180.10">
    <property type="entry name" value="2,3-Dihydroxybiphenyl 1,2-Dioxygenase, domain 1"/>
    <property type="match status" value="1"/>
</dbReference>
<dbReference type="AlphaFoldDB" id="A0A1H6CTM5"/>
<dbReference type="GO" id="GO:0004493">
    <property type="term" value="F:methylmalonyl-CoA epimerase activity"/>
    <property type="evidence" value="ECO:0007669"/>
    <property type="project" value="TreeGrafter"/>
</dbReference>
<name>A0A1H6CTM5_9EURY</name>
<proteinExistence type="predicted"/>
<dbReference type="InterPro" id="IPR029068">
    <property type="entry name" value="Glyas_Bleomycin-R_OHBP_Dase"/>
</dbReference>
<gene>
    <name evidence="3" type="ORF">SAMN04488133_3723</name>
</gene>
<dbReference type="InterPro" id="IPR018146">
    <property type="entry name" value="Glyoxalase_1_CS"/>
</dbReference>
<accession>A0A1H6CTM5</accession>
<feature type="domain" description="VOC" evidence="2">
    <location>
        <begin position="37"/>
        <end position="175"/>
    </location>
</feature>
<dbReference type="PANTHER" id="PTHR43048">
    <property type="entry name" value="METHYLMALONYL-COA EPIMERASE"/>
    <property type="match status" value="1"/>
</dbReference>
<keyword evidence="4" id="KW-1185">Reference proteome</keyword>
<dbReference type="Pfam" id="PF00903">
    <property type="entry name" value="Glyoxalase"/>
    <property type="match status" value="1"/>
</dbReference>
<keyword evidence="1" id="KW-0479">Metal-binding</keyword>
<sequence length="175" mass="18932">MPSECGRVTERVEVLVARGFDGSLRTPRPPQDVSEFTAHHVGITVSDLDRTVSFYRDKLGLDLLTRFEVGGEAFSTGVDLPEAHAEFAHLDAGGTRLELVTYDSTSRSASEVGSESRLDTPGTTHVGLAVEDVEDCHAELPDDVETLSEPQTTESGTTIFFVRDPEGNLVEVLSP</sequence>
<dbReference type="GO" id="GO:0046872">
    <property type="term" value="F:metal ion binding"/>
    <property type="evidence" value="ECO:0007669"/>
    <property type="project" value="UniProtKB-KW"/>
</dbReference>